<evidence type="ECO:0000256" key="7">
    <source>
        <dbReference type="ARBA" id="ARBA00023034"/>
    </source>
</evidence>
<feature type="region of interest" description="Disordered" evidence="10">
    <location>
        <begin position="147"/>
        <end position="218"/>
    </location>
</feature>
<keyword evidence="5 9" id="KW-0735">Signal-anchor</keyword>
<keyword evidence="4" id="KW-0812">Transmembrane</keyword>
<comment type="similarity">
    <text evidence="2 9">Belongs to the chondroitin N-acetylgalactosaminyltransferase family.</text>
</comment>
<accession>A0A814IHJ4</accession>
<feature type="compositionally biased region" description="Polar residues" evidence="10">
    <location>
        <begin position="181"/>
        <end position="200"/>
    </location>
</feature>
<feature type="compositionally biased region" description="Low complexity" evidence="10">
    <location>
        <begin position="153"/>
        <end position="180"/>
    </location>
</feature>
<dbReference type="Proteomes" id="UP000663879">
    <property type="component" value="Unassembled WGS sequence"/>
</dbReference>
<dbReference type="SUPFAM" id="SSF53448">
    <property type="entry name" value="Nucleotide-diphospho-sugar transferases"/>
    <property type="match status" value="1"/>
</dbReference>
<dbReference type="GO" id="GO:0047238">
    <property type="term" value="F:glucuronosyl-N-acetylgalactosaminyl-proteoglycan 4-beta-N-acetylgalactosaminyltransferase activity"/>
    <property type="evidence" value="ECO:0007669"/>
    <property type="project" value="TreeGrafter"/>
</dbReference>
<evidence type="ECO:0000256" key="5">
    <source>
        <dbReference type="ARBA" id="ARBA00022968"/>
    </source>
</evidence>
<evidence type="ECO:0000256" key="2">
    <source>
        <dbReference type="ARBA" id="ARBA00009239"/>
    </source>
</evidence>
<dbReference type="Pfam" id="PF05679">
    <property type="entry name" value="CHGN"/>
    <property type="match status" value="1"/>
</dbReference>
<reference evidence="11" key="1">
    <citation type="submission" date="2021-02" db="EMBL/GenBank/DDBJ databases">
        <authorList>
            <person name="Nowell W R."/>
        </authorList>
    </citation>
    <scope>NUCLEOTIDE SEQUENCE</scope>
    <source>
        <strain evidence="11">Ploen Becks lab</strain>
    </source>
</reference>
<keyword evidence="6" id="KW-1133">Transmembrane helix</keyword>
<evidence type="ECO:0000256" key="6">
    <source>
        <dbReference type="ARBA" id="ARBA00022989"/>
    </source>
</evidence>
<organism evidence="11 12">
    <name type="scientific">Brachionus calyciflorus</name>
    <dbReference type="NCBI Taxonomy" id="104777"/>
    <lineage>
        <taxon>Eukaryota</taxon>
        <taxon>Metazoa</taxon>
        <taxon>Spiralia</taxon>
        <taxon>Gnathifera</taxon>
        <taxon>Rotifera</taxon>
        <taxon>Eurotatoria</taxon>
        <taxon>Monogononta</taxon>
        <taxon>Pseudotrocha</taxon>
        <taxon>Ploima</taxon>
        <taxon>Brachionidae</taxon>
        <taxon>Brachionus</taxon>
    </lineage>
</organism>
<comment type="subcellular location">
    <subcellularLocation>
        <location evidence="1 9">Golgi apparatus</location>
        <location evidence="1 9">Golgi stack membrane</location>
        <topology evidence="1 9">Single-pass type II membrane protein</topology>
    </subcellularLocation>
</comment>
<gene>
    <name evidence="11" type="ORF">OXX778_LOCUS17556</name>
</gene>
<dbReference type="GO" id="GO:0032580">
    <property type="term" value="C:Golgi cisterna membrane"/>
    <property type="evidence" value="ECO:0007669"/>
    <property type="project" value="UniProtKB-SubCell"/>
</dbReference>
<dbReference type="InterPro" id="IPR008428">
    <property type="entry name" value="Chond_GalNAc"/>
</dbReference>
<dbReference type="OrthoDB" id="431432at2759"/>
<proteinExistence type="inferred from homology"/>
<keyword evidence="8" id="KW-0472">Membrane</keyword>
<evidence type="ECO:0000313" key="11">
    <source>
        <dbReference type="EMBL" id="CAF1024657.1"/>
    </source>
</evidence>
<comment type="caution">
    <text evidence="11">The sequence shown here is derived from an EMBL/GenBank/DDBJ whole genome shotgun (WGS) entry which is preliminary data.</text>
</comment>
<keyword evidence="3 9" id="KW-0808">Transferase</keyword>
<sequence>MIFNRDSLNRIRMNTIRKQIVYFPIIFSLYDNFLNNHTNHNDYFNSINSDMGYWRHFGYGMFSIYKSDFDRIGGFNKKFIGWGQEDSELFSRIKASNLSIMRTTDPGLVHLFHKFDCDSSKTSIQMTSCRKSKARTARLCQKKCDNPSRAELSSSSTPSPASSSQTSNSDSSSVSSAENSCHQTSQKNMSSQQTPVTTRENSNRKTCRLAKLKDKKKQ</sequence>
<evidence type="ECO:0000313" key="12">
    <source>
        <dbReference type="Proteomes" id="UP000663879"/>
    </source>
</evidence>
<keyword evidence="7 9" id="KW-0333">Golgi apparatus</keyword>
<dbReference type="EC" id="2.4.1.-" evidence="9"/>
<dbReference type="Gene3D" id="3.90.550.10">
    <property type="entry name" value="Spore Coat Polysaccharide Biosynthesis Protein SpsA, Chain A"/>
    <property type="match status" value="1"/>
</dbReference>
<feature type="compositionally biased region" description="Basic residues" evidence="10">
    <location>
        <begin position="205"/>
        <end position="218"/>
    </location>
</feature>
<name>A0A814IHJ4_9BILA</name>
<evidence type="ECO:0000256" key="8">
    <source>
        <dbReference type="ARBA" id="ARBA00023136"/>
    </source>
</evidence>
<dbReference type="EMBL" id="CAJNOC010004525">
    <property type="protein sequence ID" value="CAF1024657.1"/>
    <property type="molecule type" value="Genomic_DNA"/>
</dbReference>
<keyword evidence="12" id="KW-1185">Reference proteome</keyword>
<dbReference type="AlphaFoldDB" id="A0A814IHJ4"/>
<evidence type="ECO:0000256" key="10">
    <source>
        <dbReference type="SAM" id="MobiDB-lite"/>
    </source>
</evidence>
<dbReference type="PANTHER" id="PTHR12369:SF11">
    <property type="entry name" value="HEXOSYLTRANSFERASE"/>
    <property type="match status" value="1"/>
</dbReference>
<evidence type="ECO:0000256" key="9">
    <source>
        <dbReference type="RuleBase" id="RU364016"/>
    </source>
</evidence>
<evidence type="ECO:0000256" key="4">
    <source>
        <dbReference type="ARBA" id="ARBA00022692"/>
    </source>
</evidence>
<evidence type="ECO:0000256" key="1">
    <source>
        <dbReference type="ARBA" id="ARBA00004447"/>
    </source>
</evidence>
<protein>
    <recommendedName>
        <fullName evidence="9">Hexosyltransferase</fullName>
        <ecNumber evidence="9">2.4.1.-</ecNumber>
    </recommendedName>
</protein>
<evidence type="ECO:0000256" key="3">
    <source>
        <dbReference type="ARBA" id="ARBA00022679"/>
    </source>
</evidence>
<dbReference type="InterPro" id="IPR029044">
    <property type="entry name" value="Nucleotide-diphossugar_trans"/>
</dbReference>
<dbReference type="PANTHER" id="PTHR12369">
    <property type="entry name" value="CHONDROITIN SYNTHASE"/>
    <property type="match status" value="1"/>
</dbReference>
<dbReference type="InterPro" id="IPR051227">
    <property type="entry name" value="CS_glycosyltransferase"/>
</dbReference>